<name>A0ABV0EMF2_9ENTE</name>
<protein>
    <submittedName>
        <fullName evidence="1">Uncharacterized protein</fullName>
    </submittedName>
</protein>
<accession>A0ABV0EMF2</accession>
<organism evidence="1 2">
    <name type="scientific">Candidatus Enterococcus ferrettii</name>
    <dbReference type="NCBI Taxonomy" id="2815324"/>
    <lineage>
        <taxon>Bacteria</taxon>
        <taxon>Bacillati</taxon>
        <taxon>Bacillota</taxon>
        <taxon>Bacilli</taxon>
        <taxon>Lactobacillales</taxon>
        <taxon>Enterococcaceae</taxon>
        <taxon>Enterococcus</taxon>
    </lineage>
</organism>
<dbReference type="EMBL" id="JAFREL020000001">
    <property type="protein sequence ID" value="MEO1769789.1"/>
    <property type="molecule type" value="Genomic_DNA"/>
</dbReference>
<gene>
    <name evidence="1" type="ORF">JZO67_001740</name>
</gene>
<comment type="caution">
    <text evidence="1">The sequence shown here is derived from an EMBL/GenBank/DDBJ whole genome shotgun (WGS) entry which is preliminary data.</text>
</comment>
<proteinExistence type="predicted"/>
<sequence length="134" mass="15488">MEKLMLATEDIFLDTTDTEQCMAFGCAKLVEYLRRRDFETGLVLLDESKTIDDSVQEALNLYIPVEEIFDKRTFPHNPKYFLDNSMERLEKASEKGFIPVLITEDSEEDLSFNCLAYPTVSDFHLSLIQAAFEK</sequence>
<dbReference type="RefSeq" id="WP_207702145.1">
    <property type="nucleotide sequence ID" value="NZ_JAFREL020000001.1"/>
</dbReference>
<reference evidence="1 2" key="2">
    <citation type="submission" date="2024-02" db="EMBL/GenBank/DDBJ databases">
        <title>The Genome Sequence of Enterococcus sp. DIV0159.</title>
        <authorList>
            <person name="Earl A."/>
            <person name="Manson A."/>
            <person name="Gilmore M."/>
            <person name="Sanders J."/>
            <person name="Shea T."/>
            <person name="Howe W."/>
            <person name="Livny J."/>
            <person name="Cuomo C."/>
            <person name="Neafsey D."/>
            <person name="Birren B."/>
        </authorList>
    </citation>
    <scope>NUCLEOTIDE SEQUENCE [LARGE SCALE GENOMIC DNA]</scope>
    <source>
        <strain evidence="1 2">665A</strain>
    </source>
</reference>
<reference evidence="1 2" key="1">
    <citation type="submission" date="2021-03" db="EMBL/GenBank/DDBJ databases">
        <authorList>
            <person name="Gilmore M.S."/>
            <person name="Schwartzman J."/>
            <person name="Van Tyne D."/>
            <person name="Martin M."/>
            <person name="Earl A.M."/>
            <person name="Manson A.L."/>
            <person name="Straub T."/>
            <person name="Salamzade R."/>
            <person name="Saavedra J."/>
            <person name="Lebreton F."/>
            <person name="Prichula J."/>
            <person name="Schaufler K."/>
            <person name="Gaca A."/>
            <person name="Sgardioli B."/>
            <person name="Wagenaar J."/>
            <person name="Strong T."/>
        </authorList>
    </citation>
    <scope>NUCLEOTIDE SEQUENCE [LARGE SCALE GENOMIC DNA]</scope>
    <source>
        <strain evidence="1 2">665A</strain>
    </source>
</reference>
<evidence type="ECO:0000313" key="1">
    <source>
        <dbReference type="EMBL" id="MEO1769789.1"/>
    </source>
</evidence>
<dbReference type="Proteomes" id="UP000664357">
    <property type="component" value="Unassembled WGS sequence"/>
</dbReference>
<evidence type="ECO:0000313" key="2">
    <source>
        <dbReference type="Proteomes" id="UP000664357"/>
    </source>
</evidence>
<keyword evidence="2" id="KW-1185">Reference proteome</keyword>